<dbReference type="InterPro" id="IPR002347">
    <property type="entry name" value="SDR_fam"/>
</dbReference>
<comment type="similarity">
    <text evidence="1">Belongs to the short-chain dehydrogenases/reductases (SDR) family.</text>
</comment>
<organism evidence="2 3">
    <name type="scientific">Lophiotrema nucula</name>
    <dbReference type="NCBI Taxonomy" id="690887"/>
    <lineage>
        <taxon>Eukaryota</taxon>
        <taxon>Fungi</taxon>
        <taxon>Dikarya</taxon>
        <taxon>Ascomycota</taxon>
        <taxon>Pezizomycotina</taxon>
        <taxon>Dothideomycetes</taxon>
        <taxon>Pleosporomycetidae</taxon>
        <taxon>Pleosporales</taxon>
        <taxon>Lophiotremataceae</taxon>
        <taxon>Lophiotrema</taxon>
    </lineage>
</organism>
<gene>
    <name evidence="2" type="ORF">BDV96DRAFT_347948</name>
</gene>
<dbReference type="PRINTS" id="PR00081">
    <property type="entry name" value="GDHRDH"/>
</dbReference>
<dbReference type="GO" id="GO:0016491">
    <property type="term" value="F:oxidoreductase activity"/>
    <property type="evidence" value="ECO:0007669"/>
    <property type="project" value="TreeGrafter"/>
</dbReference>
<dbReference type="GO" id="GO:0019748">
    <property type="term" value="P:secondary metabolic process"/>
    <property type="evidence" value="ECO:0007669"/>
    <property type="project" value="TreeGrafter"/>
</dbReference>
<evidence type="ECO:0000313" key="2">
    <source>
        <dbReference type="EMBL" id="KAF2119523.1"/>
    </source>
</evidence>
<dbReference type="Proteomes" id="UP000799770">
    <property type="component" value="Unassembled WGS sequence"/>
</dbReference>
<dbReference type="PANTHER" id="PTHR43544">
    <property type="entry name" value="SHORT-CHAIN DEHYDROGENASE/REDUCTASE"/>
    <property type="match status" value="1"/>
</dbReference>
<proteinExistence type="inferred from homology"/>
<accession>A0A6A5ZKZ1</accession>
<dbReference type="AlphaFoldDB" id="A0A6A5ZKZ1"/>
<dbReference type="Pfam" id="PF00106">
    <property type="entry name" value="adh_short"/>
    <property type="match status" value="1"/>
</dbReference>
<keyword evidence="3" id="KW-1185">Reference proteome</keyword>
<dbReference type="GO" id="GO:0005737">
    <property type="term" value="C:cytoplasm"/>
    <property type="evidence" value="ECO:0007669"/>
    <property type="project" value="TreeGrafter"/>
</dbReference>
<evidence type="ECO:0008006" key="4">
    <source>
        <dbReference type="Google" id="ProtNLM"/>
    </source>
</evidence>
<dbReference type="PANTHER" id="PTHR43544:SF32">
    <property type="entry name" value="CHAIN DEHYDROGENASE, PUTATIVE (AFU_ORTHOLOGUE AFUA_5G01530)-RELATED"/>
    <property type="match status" value="1"/>
</dbReference>
<dbReference type="OrthoDB" id="1933717at2759"/>
<evidence type="ECO:0000256" key="1">
    <source>
        <dbReference type="ARBA" id="ARBA00006484"/>
    </source>
</evidence>
<dbReference type="InterPro" id="IPR036291">
    <property type="entry name" value="NAD(P)-bd_dom_sf"/>
</dbReference>
<sequence length="271" mass="29532">MASPKIVFITGGNNGIGYEAVKALLQSPQSYHVFMGSRSIERGQSAIEHLKKEVPGTQNTVELVQVDLISDSSIENAFKQISTSHAKLDILINNAGTTFDIEHLRGTATLRDSFTKTYDVNVAGTNVLTHTFAPLLLKSSDPRLLFIGGLSMLTQAADLSQPYWPIPAPPAGWPKPTPNPQFSVIGYRCSKVALNMLMLDWYWKLSADGVKVWCVQPGMLATDFAGSKELAIEMGAGHPREGGDIIRRVVEGERDGDVGRFVEKDGGFVAW</sequence>
<dbReference type="EMBL" id="ML977315">
    <property type="protein sequence ID" value="KAF2119523.1"/>
    <property type="molecule type" value="Genomic_DNA"/>
</dbReference>
<reference evidence="2" key="1">
    <citation type="journal article" date="2020" name="Stud. Mycol.">
        <title>101 Dothideomycetes genomes: a test case for predicting lifestyles and emergence of pathogens.</title>
        <authorList>
            <person name="Haridas S."/>
            <person name="Albert R."/>
            <person name="Binder M."/>
            <person name="Bloem J."/>
            <person name="Labutti K."/>
            <person name="Salamov A."/>
            <person name="Andreopoulos B."/>
            <person name="Baker S."/>
            <person name="Barry K."/>
            <person name="Bills G."/>
            <person name="Bluhm B."/>
            <person name="Cannon C."/>
            <person name="Castanera R."/>
            <person name="Culley D."/>
            <person name="Daum C."/>
            <person name="Ezra D."/>
            <person name="Gonzalez J."/>
            <person name="Henrissat B."/>
            <person name="Kuo A."/>
            <person name="Liang C."/>
            <person name="Lipzen A."/>
            <person name="Lutzoni F."/>
            <person name="Magnuson J."/>
            <person name="Mondo S."/>
            <person name="Nolan M."/>
            <person name="Ohm R."/>
            <person name="Pangilinan J."/>
            <person name="Park H.-J."/>
            <person name="Ramirez L."/>
            <person name="Alfaro M."/>
            <person name="Sun H."/>
            <person name="Tritt A."/>
            <person name="Yoshinaga Y."/>
            <person name="Zwiers L.-H."/>
            <person name="Turgeon B."/>
            <person name="Goodwin S."/>
            <person name="Spatafora J."/>
            <person name="Crous P."/>
            <person name="Grigoriev I."/>
        </authorList>
    </citation>
    <scope>NUCLEOTIDE SEQUENCE</scope>
    <source>
        <strain evidence="2">CBS 627.86</strain>
    </source>
</reference>
<dbReference type="SUPFAM" id="SSF51735">
    <property type="entry name" value="NAD(P)-binding Rossmann-fold domains"/>
    <property type="match status" value="1"/>
</dbReference>
<name>A0A6A5ZKZ1_9PLEO</name>
<dbReference type="InterPro" id="IPR051468">
    <property type="entry name" value="Fungal_SecMetab_SDRs"/>
</dbReference>
<evidence type="ECO:0000313" key="3">
    <source>
        <dbReference type="Proteomes" id="UP000799770"/>
    </source>
</evidence>
<protein>
    <recommendedName>
        <fullName evidence="4">Short chain dehydrogenase</fullName>
    </recommendedName>
</protein>
<dbReference type="Gene3D" id="3.40.50.720">
    <property type="entry name" value="NAD(P)-binding Rossmann-like Domain"/>
    <property type="match status" value="1"/>
</dbReference>